<proteinExistence type="predicted"/>
<dbReference type="EMBL" id="BPLR01011643">
    <property type="protein sequence ID" value="GIY47890.1"/>
    <property type="molecule type" value="Genomic_DNA"/>
</dbReference>
<accession>A0AAV4TP29</accession>
<comment type="caution">
    <text evidence="1">The sequence shown here is derived from an EMBL/GenBank/DDBJ whole genome shotgun (WGS) entry which is preliminary data.</text>
</comment>
<evidence type="ECO:0000313" key="2">
    <source>
        <dbReference type="Proteomes" id="UP001054945"/>
    </source>
</evidence>
<sequence>MSNQLPCVILMPVLQFVQKAKEVPFLDIIMKENSFAQHCLKLADSDRRFGSYKEVYQHTLPNYRLLAYEHQNLCDYGALRNNKRSMRRPQCQLLTSKK</sequence>
<organism evidence="1 2">
    <name type="scientific">Caerostris extrusa</name>
    <name type="common">Bark spider</name>
    <name type="synonym">Caerostris bankana</name>
    <dbReference type="NCBI Taxonomy" id="172846"/>
    <lineage>
        <taxon>Eukaryota</taxon>
        <taxon>Metazoa</taxon>
        <taxon>Ecdysozoa</taxon>
        <taxon>Arthropoda</taxon>
        <taxon>Chelicerata</taxon>
        <taxon>Arachnida</taxon>
        <taxon>Araneae</taxon>
        <taxon>Araneomorphae</taxon>
        <taxon>Entelegynae</taxon>
        <taxon>Araneoidea</taxon>
        <taxon>Araneidae</taxon>
        <taxon>Caerostris</taxon>
    </lineage>
</organism>
<gene>
    <name evidence="1" type="ORF">CEXT_85171</name>
</gene>
<evidence type="ECO:0000313" key="1">
    <source>
        <dbReference type="EMBL" id="GIY47890.1"/>
    </source>
</evidence>
<protein>
    <submittedName>
        <fullName evidence="1">Uncharacterized protein</fullName>
    </submittedName>
</protein>
<dbReference type="AlphaFoldDB" id="A0AAV4TP29"/>
<keyword evidence="2" id="KW-1185">Reference proteome</keyword>
<dbReference type="Proteomes" id="UP001054945">
    <property type="component" value="Unassembled WGS sequence"/>
</dbReference>
<reference evidence="1 2" key="1">
    <citation type="submission" date="2021-06" db="EMBL/GenBank/DDBJ databases">
        <title>Caerostris extrusa draft genome.</title>
        <authorList>
            <person name="Kono N."/>
            <person name="Arakawa K."/>
        </authorList>
    </citation>
    <scope>NUCLEOTIDE SEQUENCE [LARGE SCALE GENOMIC DNA]</scope>
</reference>
<name>A0AAV4TP29_CAEEX</name>